<keyword evidence="6" id="KW-0533">Nickel</keyword>
<sequence>MPPIAELIQQGNINLWLFIPSAILLGALHGLEPGHSKTMMASFIIAIRGSLGQAVLLGLCAALSHSLIVWLLAGLALKYGNQLIAEQAEPYLMLFSAVVVLTVAGWMLWRTWRDNLAARAMRQAPHGGRMIDTGHGLLEVVLLPGTVARVALYQYGAGLRRAKPAGQGLTLEWCLDGRAGESGFETEGEYLLSAPLPAGARIGALRLAHGGHAHHYPLRLTSPLDAAQAGPYRRAAEVGPAKSLRRGPETVSIYQDAHERAHAEQIQRRFAGREVGNVQIALFGLTGGLIPCPASVTILLLCLHLKHFSLGATLVASFSLGLALALVSVGLLAAWGVRKADARFGGVGEWARRAPYLSAGLMLVVGLAMAAQAVSGLAA</sequence>
<evidence type="ECO:0000256" key="11">
    <source>
        <dbReference type="ARBA" id="ARBA00023136"/>
    </source>
</evidence>
<feature type="transmembrane region" description="Helical" evidence="13">
    <location>
        <begin position="13"/>
        <end position="31"/>
    </location>
</feature>
<evidence type="ECO:0000256" key="7">
    <source>
        <dbReference type="ARBA" id="ARBA00022692"/>
    </source>
</evidence>
<reference evidence="15" key="1">
    <citation type="journal article" date="2019" name="Int. J. Syst. Evol. Microbiol.">
        <title>The Global Catalogue of Microorganisms (GCM) 10K type strain sequencing project: providing services to taxonomists for standard genome sequencing and annotation.</title>
        <authorList>
            <consortium name="The Broad Institute Genomics Platform"/>
            <consortium name="The Broad Institute Genome Sequencing Center for Infectious Disease"/>
            <person name="Wu L."/>
            <person name="Ma J."/>
        </authorList>
    </citation>
    <scope>NUCLEOTIDE SEQUENCE [LARGE SCALE GENOMIC DNA]</scope>
    <source>
        <strain evidence="15">CGMCC 4.7608</strain>
    </source>
</reference>
<comment type="similarity">
    <text evidence="13">Belongs to the NiCoT transporter (TC 2.A.52) family.</text>
</comment>
<evidence type="ECO:0000256" key="8">
    <source>
        <dbReference type="ARBA" id="ARBA00022989"/>
    </source>
</evidence>
<keyword evidence="7 13" id="KW-0812">Transmembrane</keyword>
<evidence type="ECO:0000256" key="5">
    <source>
        <dbReference type="ARBA" id="ARBA00022475"/>
    </source>
</evidence>
<evidence type="ECO:0000313" key="15">
    <source>
        <dbReference type="Proteomes" id="UP001595999"/>
    </source>
</evidence>
<evidence type="ECO:0000256" key="10">
    <source>
        <dbReference type="ARBA" id="ARBA00023112"/>
    </source>
</evidence>
<keyword evidence="8 13" id="KW-1133">Transmembrane helix</keyword>
<keyword evidence="4 13" id="KW-0813">Transport</keyword>
<comment type="function">
    <text evidence="1">Efflux system for nickel and cobalt.</text>
</comment>
<keyword evidence="11 13" id="KW-0472">Membrane</keyword>
<comment type="caution">
    <text evidence="14">The sequence shown here is derived from an EMBL/GenBank/DDBJ whole genome shotgun (WGS) entry which is preliminary data.</text>
</comment>
<gene>
    <name evidence="14" type="ORF">ACFO0R_11225</name>
</gene>
<keyword evidence="15" id="KW-1185">Reference proteome</keyword>
<protein>
    <recommendedName>
        <fullName evidence="13">Nickel/cobalt efflux system</fullName>
    </recommendedName>
</protein>
<dbReference type="PANTHER" id="PTHR40659">
    <property type="entry name" value="NICKEL/COBALT EFFLUX SYSTEM RCNA"/>
    <property type="match status" value="1"/>
</dbReference>
<proteinExistence type="inferred from homology"/>
<evidence type="ECO:0000256" key="4">
    <source>
        <dbReference type="ARBA" id="ARBA00022448"/>
    </source>
</evidence>
<keyword evidence="12" id="KW-0170">Cobalt</keyword>
<evidence type="ECO:0000313" key="14">
    <source>
        <dbReference type="EMBL" id="MFC4490195.1"/>
    </source>
</evidence>
<dbReference type="InterPro" id="IPR011541">
    <property type="entry name" value="Ni/Co_transpt_high_affinity"/>
</dbReference>
<feature type="transmembrane region" description="Helical" evidence="13">
    <location>
        <begin position="356"/>
        <end position="378"/>
    </location>
</feature>
<keyword evidence="10" id="KW-0921">Nickel transport</keyword>
<feature type="transmembrane region" description="Helical" evidence="13">
    <location>
        <begin position="313"/>
        <end position="335"/>
    </location>
</feature>
<feature type="transmembrane region" description="Helical" evidence="13">
    <location>
        <begin position="51"/>
        <end position="71"/>
    </location>
</feature>
<evidence type="ECO:0000256" key="9">
    <source>
        <dbReference type="ARBA" id="ARBA00023065"/>
    </source>
</evidence>
<dbReference type="InterPro" id="IPR051224">
    <property type="entry name" value="NiCoT_RcnA"/>
</dbReference>
<dbReference type="EMBL" id="JBHSEK010000006">
    <property type="protein sequence ID" value="MFC4490195.1"/>
    <property type="molecule type" value="Genomic_DNA"/>
</dbReference>
<organism evidence="14 15">
    <name type="scientific">Chromobacterium aquaticum</name>
    <dbReference type="NCBI Taxonomy" id="467180"/>
    <lineage>
        <taxon>Bacteria</taxon>
        <taxon>Pseudomonadati</taxon>
        <taxon>Pseudomonadota</taxon>
        <taxon>Betaproteobacteria</taxon>
        <taxon>Neisseriales</taxon>
        <taxon>Chromobacteriaceae</taxon>
        <taxon>Chromobacterium</taxon>
    </lineage>
</organism>
<keyword evidence="9" id="KW-0406">Ion transport</keyword>
<evidence type="ECO:0000256" key="13">
    <source>
        <dbReference type="RuleBase" id="RU362101"/>
    </source>
</evidence>
<evidence type="ECO:0000256" key="3">
    <source>
        <dbReference type="ARBA" id="ARBA00022426"/>
    </source>
</evidence>
<evidence type="ECO:0000256" key="6">
    <source>
        <dbReference type="ARBA" id="ARBA00022596"/>
    </source>
</evidence>
<dbReference type="PANTHER" id="PTHR40659:SF1">
    <property type="entry name" value="NICKEL_COBALT EFFLUX SYSTEM RCNA"/>
    <property type="match status" value="1"/>
</dbReference>
<dbReference type="Pfam" id="PF03824">
    <property type="entry name" value="NicO"/>
    <property type="match status" value="2"/>
</dbReference>
<evidence type="ECO:0000256" key="1">
    <source>
        <dbReference type="ARBA" id="ARBA00002510"/>
    </source>
</evidence>
<dbReference type="Proteomes" id="UP001595999">
    <property type="component" value="Unassembled WGS sequence"/>
</dbReference>
<feature type="transmembrane region" description="Helical" evidence="13">
    <location>
        <begin position="278"/>
        <end position="301"/>
    </location>
</feature>
<evidence type="ECO:0000256" key="12">
    <source>
        <dbReference type="ARBA" id="ARBA00023285"/>
    </source>
</evidence>
<keyword evidence="3" id="KW-0171">Cobalt transport</keyword>
<keyword evidence="5" id="KW-1003">Cell membrane</keyword>
<comment type="subcellular location">
    <subcellularLocation>
        <location evidence="2 13">Cell membrane</location>
        <topology evidence="2 13">Multi-pass membrane protein</topology>
    </subcellularLocation>
</comment>
<accession>A0ABV8ZS82</accession>
<evidence type="ECO:0000256" key="2">
    <source>
        <dbReference type="ARBA" id="ARBA00004651"/>
    </source>
</evidence>
<feature type="transmembrane region" description="Helical" evidence="13">
    <location>
        <begin position="91"/>
        <end position="109"/>
    </location>
</feature>
<dbReference type="RefSeq" id="WP_269325882.1">
    <property type="nucleotide sequence ID" value="NZ_JAJOHW010000006.1"/>
</dbReference>
<name>A0ABV8ZS82_9NEIS</name>